<evidence type="ECO:0000256" key="1">
    <source>
        <dbReference type="ARBA" id="ARBA00005466"/>
    </source>
</evidence>
<dbReference type="InterPro" id="IPR050432">
    <property type="entry name" value="FAD-linked_Oxidoreductases_BP"/>
</dbReference>
<dbReference type="SUPFAM" id="SSF56176">
    <property type="entry name" value="FAD-binding/transporter-associated domain-like"/>
    <property type="match status" value="1"/>
</dbReference>
<feature type="region of interest" description="Disordered" evidence="3">
    <location>
        <begin position="1"/>
        <end position="21"/>
    </location>
</feature>
<dbReference type="Pfam" id="PF01565">
    <property type="entry name" value="FAD_binding_4"/>
    <property type="match status" value="1"/>
</dbReference>
<dbReference type="GO" id="GO:0016491">
    <property type="term" value="F:oxidoreductase activity"/>
    <property type="evidence" value="ECO:0007669"/>
    <property type="project" value="UniProtKB-KW"/>
</dbReference>
<name>A0A2U3E361_PURLI</name>
<dbReference type="EMBL" id="LCWV01000013">
    <property type="protein sequence ID" value="PWI68926.1"/>
    <property type="molecule type" value="Genomic_DNA"/>
</dbReference>
<feature type="region of interest" description="Disordered" evidence="3">
    <location>
        <begin position="183"/>
        <end position="267"/>
    </location>
</feature>
<organism evidence="5 6">
    <name type="scientific">Purpureocillium lilacinum</name>
    <name type="common">Paecilomyces lilacinus</name>
    <dbReference type="NCBI Taxonomy" id="33203"/>
    <lineage>
        <taxon>Eukaryota</taxon>
        <taxon>Fungi</taxon>
        <taxon>Dikarya</taxon>
        <taxon>Ascomycota</taxon>
        <taxon>Pezizomycotina</taxon>
        <taxon>Sordariomycetes</taxon>
        <taxon>Hypocreomycetidae</taxon>
        <taxon>Hypocreales</taxon>
        <taxon>Ophiocordycipitaceae</taxon>
        <taxon>Purpureocillium</taxon>
    </lineage>
</organism>
<sequence length="972" mass="104738">MCAAGPWGEGEEGDQHVAQMEEKADSPCALTRRTSCFFMLLHPPGGERGVVFQPLATGSLMLCHDARAARRRRESQVICNHSLVARAAVVAPGSHEATLQEMHAARPVGHLRVSSCYGGGRLSLEARHPPLSCRDTSCQCGKQQQNRNTLSLPSGTLRRSILEVNAGRLPGPAACLEKRQLPVASQDPASTVRAPQKACPSRPPTRIEAKMIPPPRCNARPPSSPARAGQDRKMPKRASHAGRRADRPPPPKKASSGPSARSATSSPRRLACHLLQPHGAVSGAVAHTYYGIRASLEGKRGVPWAEAEVAAGSSSRADDTVTQTYKAHARTDSDPTSGPCLARPDGSRSRSSRQYRQPTLPSTVAVASVTLPPAAMLNTSMTLHPLLAVLFGSLAMLPEAVRAVNVDVQDAIGPATALAALNASVGGRVKITEPFALPCFATYEGRPNPRRDAAVCAERQANYRSSAYRSRFPGGYMYDQSSVCASDPASADRCLLDPKDPSNRGAFESADCRQGNVPAHYLEVKEARDVVEAFRHAEGSGSGLRIVVKNSGHSFELDSSGKGALSLWTHNLKKLTRHRDFVPDGCRSSSRHVDAITTGAGVTCNEAYSYADAEGVLILCGYSATVGLTGGWVQNGGHSVLSNMFGLGADRVLQFTVVTPDGVTRVANRCQNADLFWALRGGGGGTFGVVLDATHKVEPAAPIAVANISVPARGDVDVVYGFMETLFDSAVAMAEDGWGGHIYGNSIAYMSPKLQSEEEAKKSMAPLIAFAEKHSGSVIVSISPRWYPIFDDFVLKGSYPVGDLSLINTRLVPVKVHTDKALRAQFKAYMREFISTIGPPYVPVDAPYLYRPSSPSTTSVHPAWYSSLWEWGYPNSWAWNGTLEDRVRAVRGMQAQTARMEAVTPGGGTYKNEANPFTPDWQRVFFGGHYERLLAVKRRYDPRGLLRCWRCVGWTDEDAEASCYRAFNNVGA</sequence>
<evidence type="ECO:0000259" key="4">
    <source>
        <dbReference type="PROSITE" id="PS51387"/>
    </source>
</evidence>
<comment type="caution">
    <text evidence="5">The sequence shown here is derived from an EMBL/GenBank/DDBJ whole genome shotgun (WGS) entry which is preliminary data.</text>
</comment>
<gene>
    <name evidence="5" type="ORF">PCL_01311</name>
</gene>
<feature type="compositionally biased region" description="Low complexity" evidence="3">
    <location>
        <begin position="253"/>
        <end position="267"/>
    </location>
</feature>
<dbReference type="Proteomes" id="UP000245956">
    <property type="component" value="Unassembled WGS sequence"/>
</dbReference>
<accession>A0A2U3E361</accession>
<proteinExistence type="inferred from homology"/>
<dbReference type="InterPro" id="IPR036318">
    <property type="entry name" value="FAD-bd_PCMH-like_sf"/>
</dbReference>
<dbReference type="GO" id="GO:0071949">
    <property type="term" value="F:FAD binding"/>
    <property type="evidence" value="ECO:0007669"/>
    <property type="project" value="InterPro"/>
</dbReference>
<evidence type="ECO:0000256" key="2">
    <source>
        <dbReference type="ARBA" id="ARBA00023002"/>
    </source>
</evidence>
<dbReference type="PANTHER" id="PTHR13878:SF91">
    <property type="entry name" value="FAD BINDING DOMAIN PROTEIN (AFU_ORTHOLOGUE AFUA_6G12070)-RELATED"/>
    <property type="match status" value="1"/>
</dbReference>
<dbReference type="InterPro" id="IPR012951">
    <property type="entry name" value="BBE"/>
</dbReference>
<dbReference type="Pfam" id="PF08031">
    <property type="entry name" value="BBE"/>
    <property type="match status" value="1"/>
</dbReference>
<keyword evidence="2" id="KW-0560">Oxidoreductase</keyword>
<evidence type="ECO:0000313" key="5">
    <source>
        <dbReference type="EMBL" id="PWI68926.1"/>
    </source>
</evidence>
<dbReference type="InterPro" id="IPR016166">
    <property type="entry name" value="FAD-bd_PCMH"/>
</dbReference>
<dbReference type="InterPro" id="IPR016169">
    <property type="entry name" value="FAD-bd_PCMH_sub2"/>
</dbReference>
<dbReference type="PANTHER" id="PTHR13878">
    <property type="entry name" value="GULONOLACTONE OXIDASE"/>
    <property type="match status" value="1"/>
</dbReference>
<evidence type="ECO:0000256" key="3">
    <source>
        <dbReference type="SAM" id="MobiDB-lite"/>
    </source>
</evidence>
<evidence type="ECO:0000313" key="6">
    <source>
        <dbReference type="Proteomes" id="UP000245956"/>
    </source>
</evidence>
<dbReference type="InterPro" id="IPR006094">
    <property type="entry name" value="Oxid_FAD_bind_N"/>
</dbReference>
<dbReference type="Gene3D" id="3.30.465.10">
    <property type="match status" value="2"/>
</dbReference>
<dbReference type="AlphaFoldDB" id="A0A2U3E361"/>
<feature type="domain" description="FAD-binding PCMH-type" evidence="4">
    <location>
        <begin position="514"/>
        <end position="700"/>
    </location>
</feature>
<dbReference type="PROSITE" id="PS51387">
    <property type="entry name" value="FAD_PCMH"/>
    <property type="match status" value="1"/>
</dbReference>
<protein>
    <recommendedName>
        <fullName evidence="4">FAD-binding PCMH-type domain-containing protein</fullName>
    </recommendedName>
</protein>
<comment type="similarity">
    <text evidence="1">Belongs to the oxygen-dependent FAD-linked oxidoreductase family.</text>
</comment>
<feature type="compositionally biased region" description="Polar residues" evidence="3">
    <location>
        <begin position="312"/>
        <end position="325"/>
    </location>
</feature>
<reference evidence="5 6" key="1">
    <citation type="journal article" date="2016" name="Front. Microbiol.">
        <title>Genome and transcriptome sequences reveal the specific parasitism of the nematophagous Purpureocillium lilacinum 36-1.</title>
        <authorList>
            <person name="Xie J."/>
            <person name="Li S."/>
            <person name="Mo C."/>
            <person name="Xiao X."/>
            <person name="Peng D."/>
            <person name="Wang G."/>
            <person name="Xiao Y."/>
        </authorList>
    </citation>
    <scope>NUCLEOTIDE SEQUENCE [LARGE SCALE GENOMIC DNA]</scope>
    <source>
        <strain evidence="5 6">36-1</strain>
    </source>
</reference>
<feature type="region of interest" description="Disordered" evidence="3">
    <location>
        <begin position="309"/>
        <end position="359"/>
    </location>
</feature>